<evidence type="ECO:0000256" key="4">
    <source>
        <dbReference type="ARBA" id="ARBA00013208"/>
    </source>
</evidence>
<dbReference type="PROSITE" id="PS00501">
    <property type="entry name" value="SPASE_I_1"/>
    <property type="match status" value="1"/>
</dbReference>
<dbReference type="Pfam" id="PF10502">
    <property type="entry name" value="Peptidase_S26"/>
    <property type="match status" value="1"/>
</dbReference>
<comment type="catalytic activity">
    <reaction evidence="1 8">
        <text>Cleavage of hydrophobic, N-terminal signal or leader sequences from secreted and periplasmic proteins.</text>
        <dbReference type="EC" id="3.4.21.89"/>
    </reaction>
</comment>
<evidence type="ECO:0000256" key="3">
    <source>
        <dbReference type="ARBA" id="ARBA00009370"/>
    </source>
</evidence>
<proteinExistence type="inferred from homology"/>
<gene>
    <name evidence="11" type="ORF">B0W44_02370</name>
</gene>
<dbReference type="SUPFAM" id="SSF51306">
    <property type="entry name" value="LexA/Signal peptidase"/>
    <property type="match status" value="1"/>
</dbReference>
<dbReference type="GO" id="GO:0009003">
    <property type="term" value="F:signal peptidase activity"/>
    <property type="evidence" value="ECO:0007669"/>
    <property type="project" value="UniProtKB-EC"/>
</dbReference>
<name>A0A1U9K430_9BACL</name>
<dbReference type="Proteomes" id="UP000188603">
    <property type="component" value="Chromosome"/>
</dbReference>
<keyword evidence="5 8" id="KW-0645">Protease</keyword>
<dbReference type="PANTHER" id="PTHR43390:SF1">
    <property type="entry name" value="CHLOROPLAST PROCESSING PEPTIDASE"/>
    <property type="match status" value="1"/>
</dbReference>
<dbReference type="AlphaFoldDB" id="A0A1U9K430"/>
<dbReference type="InterPro" id="IPR036286">
    <property type="entry name" value="LexA/Signal_pep-like_sf"/>
</dbReference>
<keyword evidence="6 8" id="KW-0378">Hydrolase</keyword>
<dbReference type="CDD" id="cd06530">
    <property type="entry name" value="S26_SPase_I"/>
    <property type="match status" value="1"/>
</dbReference>
<evidence type="ECO:0000256" key="9">
    <source>
        <dbReference type="RuleBase" id="RU362042"/>
    </source>
</evidence>
<keyword evidence="12" id="KW-1185">Reference proteome</keyword>
<comment type="subcellular location">
    <subcellularLocation>
        <location evidence="2">Cell membrane</location>
        <topology evidence="2">Single-pass type II membrane protein</topology>
    </subcellularLocation>
    <subcellularLocation>
        <location evidence="9">Membrane</location>
        <topology evidence="9">Single-pass type II membrane protein</topology>
    </subcellularLocation>
</comment>
<dbReference type="EC" id="3.4.21.89" evidence="4 8"/>
<evidence type="ECO:0000259" key="10">
    <source>
        <dbReference type="Pfam" id="PF10502"/>
    </source>
</evidence>
<dbReference type="EMBL" id="CP019699">
    <property type="protein sequence ID" value="AQS54786.1"/>
    <property type="molecule type" value="Genomic_DNA"/>
</dbReference>
<evidence type="ECO:0000256" key="8">
    <source>
        <dbReference type="RuleBase" id="RU003993"/>
    </source>
</evidence>
<evidence type="ECO:0000256" key="6">
    <source>
        <dbReference type="ARBA" id="ARBA00022801"/>
    </source>
</evidence>
<evidence type="ECO:0000313" key="11">
    <source>
        <dbReference type="EMBL" id="AQS54786.1"/>
    </source>
</evidence>
<evidence type="ECO:0000256" key="1">
    <source>
        <dbReference type="ARBA" id="ARBA00000677"/>
    </source>
</evidence>
<dbReference type="InterPro" id="IPR000223">
    <property type="entry name" value="Pept_S26A_signal_pept_1"/>
</dbReference>
<protein>
    <recommendedName>
        <fullName evidence="4 8">Signal peptidase I</fullName>
        <ecNumber evidence="4 8">3.4.21.89</ecNumber>
    </recommendedName>
</protein>
<dbReference type="InterPro" id="IPR019757">
    <property type="entry name" value="Pept_S26A_signal_pept_1_Lys-AS"/>
</dbReference>
<reference evidence="11 12" key="1">
    <citation type="journal article" date="2015" name="Int. J. Syst. Evol. Microbiol.">
        <title>Novibacillus thermophilus gen. nov., sp. nov., a Gram-staining-negative and moderately thermophilic member of the family Thermoactinomycetaceae.</title>
        <authorList>
            <person name="Yang G."/>
            <person name="Chen J."/>
            <person name="Zhou S."/>
        </authorList>
    </citation>
    <scope>NUCLEOTIDE SEQUENCE [LARGE SCALE GENOMIC DNA]</scope>
    <source>
        <strain evidence="11 12">SG-1</strain>
    </source>
</reference>
<evidence type="ECO:0000256" key="5">
    <source>
        <dbReference type="ARBA" id="ARBA00022670"/>
    </source>
</evidence>
<feature type="active site" evidence="7">
    <location>
        <position position="38"/>
    </location>
</feature>
<dbReference type="OrthoDB" id="9802919at2"/>
<dbReference type="STRING" id="1471761.B0W44_02370"/>
<dbReference type="RefSeq" id="WP_077718605.1">
    <property type="nucleotide sequence ID" value="NZ_CP019699.1"/>
</dbReference>
<dbReference type="InterPro" id="IPR019756">
    <property type="entry name" value="Pept_S26A_signal_pept_1_Ser-AS"/>
</dbReference>
<organism evidence="11 12">
    <name type="scientific">Novibacillus thermophilus</name>
    <dbReference type="NCBI Taxonomy" id="1471761"/>
    <lineage>
        <taxon>Bacteria</taxon>
        <taxon>Bacillati</taxon>
        <taxon>Bacillota</taxon>
        <taxon>Bacilli</taxon>
        <taxon>Bacillales</taxon>
        <taxon>Thermoactinomycetaceae</taxon>
        <taxon>Novibacillus</taxon>
    </lineage>
</organism>
<evidence type="ECO:0000256" key="7">
    <source>
        <dbReference type="PIRSR" id="PIRSR600223-1"/>
    </source>
</evidence>
<dbReference type="GO" id="GO:0005886">
    <property type="term" value="C:plasma membrane"/>
    <property type="evidence" value="ECO:0007669"/>
    <property type="project" value="UniProtKB-SubCell"/>
</dbReference>
<dbReference type="GO" id="GO:0006465">
    <property type="term" value="P:signal peptide processing"/>
    <property type="evidence" value="ECO:0007669"/>
    <property type="project" value="InterPro"/>
</dbReference>
<dbReference type="InterPro" id="IPR019533">
    <property type="entry name" value="Peptidase_S26"/>
</dbReference>
<dbReference type="Gene3D" id="2.10.109.10">
    <property type="entry name" value="Umud Fragment, subunit A"/>
    <property type="match status" value="1"/>
</dbReference>
<dbReference type="PROSITE" id="PS00760">
    <property type="entry name" value="SPASE_I_2"/>
    <property type="match status" value="1"/>
</dbReference>
<feature type="domain" description="Peptidase S26" evidence="10">
    <location>
        <begin position="10"/>
        <end position="166"/>
    </location>
</feature>
<sequence length="174" mass="19729">MKKALFLMRLSIAAVFVFVLVFAVNQLGFAFSVVNGTSMEPTLQDGDRLFINKFYFLVNTPHRKDVVTFEDPQQEGRYLVKRVVGIPGDTVEVRDGTLYVNGKKVTEQYIDTSIEDGNFGPVKVQPGTVFVMGDNRHKYASRDSRYESVGLVPFDLLEGKVEFIIWRPSLMTHL</sequence>
<comment type="similarity">
    <text evidence="3 9">Belongs to the peptidase S26 family.</text>
</comment>
<feature type="active site" evidence="7">
    <location>
        <position position="81"/>
    </location>
</feature>
<dbReference type="GO" id="GO:0004252">
    <property type="term" value="F:serine-type endopeptidase activity"/>
    <property type="evidence" value="ECO:0007669"/>
    <property type="project" value="InterPro"/>
</dbReference>
<dbReference type="PANTHER" id="PTHR43390">
    <property type="entry name" value="SIGNAL PEPTIDASE I"/>
    <property type="match status" value="1"/>
</dbReference>
<dbReference type="NCBIfam" id="TIGR02227">
    <property type="entry name" value="sigpep_I_bact"/>
    <property type="match status" value="1"/>
</dbReference>
<evidence type="ECO:0000313" key="12">
    <source>
        <dbReference type="Proteomes" id="UP000188603"/>
    </source>
</evidence>
<accession>A0A1U9K430</accession>
<evidence type="ECO:0000256" key="2">
    <source>
        <dbReference type="ARBA" id="ARBA00004401"/>
    </source>
</evidence>
<dbReference type="KEGG" id="ntr:B0W44_02370"/>
<dbReference type="PRINTS" id="PR00727">
    <property type="entry name" value="LEADERPTASE"/>
</dbReference>